<dbReference type="AlphaFoldDB" id="A0A0P6X9V5"/>
<dbReference type="InterPro" id="IPR002826">
    <property type="entry name" value="MptE-like"/>
</dbReference>
<accession>A0A0P6X9V5</accession>
<evidence type="ECO:0000259" key="1">
    <source>
        <dbReference type="Pfam" id="PF01973"/>
    </source>
</evidence>
<name>A0A0P6X9V5_9CHLR</name>
<sequence>MERLVALKDSRKGERCFIIGNGPSLKQMDLSPLKNENTIGMNRFYLMFPELGFKTTYFVSINDLVVEQCAADLQELDIPTFISWRGRQWVQPRKELYYLFTTYTGPKFATDIRGRLWEGATVTYVSMQIAFHLGFQQVILIGVDHNFATKGKPNTTVVSQGDDPNHFSGNYFGKGFRWQLPDLDTSEQGYIRAREAYREAGREILDATVGGKLTVYPKVEFASLFKS</sequence>
<dbReference type="Proteomes" id="UP000050430">
    <property type="component" value="Unassembled WGS sequence"/>
</dbReference>
<protein>
    <recommendedName>
        <fullName evidence="1">6-hydroxymethylpterin diphosphokinase MptE-like domain-containing protein</fullName>
    </recommendedName>
</protein>
<dbReference type="STRING" id="229920.ADM99_09225"/>
<gene>
    <name evidence="2" type="ORF">ADM99_09225</name>
</gene>
<dbReference type="Pfam" id="PF01973">
    <property type="entry name" value="MptE-like"/>
    <property type="match status" value="1"/>
</dbReference>
<comment type="caution">
    <text evidence="2">The sequence shown here is derived from an EMBL/GenBank/DDBJ whole genome shotgun (WGS) entry which is preliminary data.</text>
</comment>
<keyword evidence="3" id="KW-1185">Reference proteome</keyword>
<dbReference type="Gene3D" id="3.90.1480.10">
    <property type="entry name" value="Alpha-2,3-sialyltransferase"/>
    <property type="match status" value="1"/>
</dbReference>
<reference evidence="2 3" key="1">
    <citation type="submission" date="2015-07" db="EMBL/GenBank/DDBJ databases">
        <title>Genome sequence of Leptolinea tardivitalis DSM 16556.</title>
        <authorList>
            <person name="Hemp J."/>
            <person name="Ward L.M."/>
            <person name="Pace L.A."/>
            <person name="Fischer W.W."/>
        </authorList>
    </citation>
    <scope>NUCLEOTIDE SEQUENCE [LARGE SCALE GENOMIC DNA]</scope>
    <source>
        <strain evidence="2 3">YMTK-2</strain>
    </source>
</reference>
<organism evidence="2 3">
    <name type="scientific">Leptolinea tardivitalis</name>
    <dbReference type="NCBI Taxonomy" id="229920"/>
    <lineage>
        <taxon>Bacteria</taxon>
        <taxon>Bacillati</taxon>
        <taxon>Chloroflexota</taxon>
        <taxon>Anaerolineae</taxon>
        <taxon>Anaerolineales</taxon>
        <taxon>Anaerolineaceae</taxon>
        <taxon>Leptolinea</taxon>
    </lineage>
</organism>
<dbReference type="PATRIC" id="fig|229920.5.peg.1754"/>
<dbReference type="EMBL" id="LGCK01000010">
    <property type="protein sequence ID" value="KPL71942.1"/>
    <property type="molecule type" value="Genomic_DNA"/>
</dbReference>
<evidence type="ECO:0000313" key="3">
    <source>
        <dbReference type="Proteomes" id="UP000050430"/>
    </source>
</evidence>
<proteinExistence type="predicted"/>
<evidence type="ECO:0000313" key="2">
    <source>
        <dbReference type="EMBL" id="KPL71942.1"/>
    </source>
</evidence>
<feature type="domain" description="6-hydroxymethylpterin diphosphokinase MptE-like" evidence="1">
    <location>
        <begin position="6"/>
        <end position="148"/>
    </location>
</feature>